<name>A0A2P2N5Q9_RHIMU</name>
<evidence type="ECO:0000313" key="1">
    <source>
        <dbReference type="EMBL" id="MBX37847.1"/>
    </source>
</evidence>
<reference evidence="1" key="1">
    <citation type="submission" date="2018-02" db="EMBL/GenBank/DDBJ databases">
        <title>Rhizophora mucronata_Transcriptome.</title>
        <authorList>
            <person name="Meera S.P."/>
            <person name="Sreeshan A."/>
            <person name="Augustine A."/>
        </authorList>
    </citation>
    <scope>NUCLEOTIDE SEQUENCE</scope>
    <source>
        <tissue evidence="1">Leaf</tissue>
    </source>
</reference>
<accession>A0A2P2N5Q9</accession>
<dbReference type="AlphaFoldDB" id="A0A2P2N5Q9"/>
<protein>
    <submittedName>
        <fullName evidence="1">Uncharacterized protein</fullName>
    </submittedName>
</protein>
<organism evidence="1">
    <name type="scientific">Rhizophora mucronata</name>
    <name type="common">Asiatic mangrove</name>
    <dbReference type="NCBI Taxonomy" id="61149"/>
    <lineage>
        <taxon>Eukaryota</taxon>
        <taxon>Viridiplantae</taxon>
        <taxon>Streptophyta</taxon>
        <taxon>Embryophyta</taxon>
        <taxon>Tracheophyta</taxon>
        <taxon>Spermatophyta</taxon>
        <taxon>Magnoliopsida</taxon>
        <taxon>eudicotyledons</taxon>
        <taxon>Gunneridae</taxon>
        <taxon>Pentapetalae</taxon>
        <taxon>rosids</taxon>
        <taxon>fabids</taxon>
        <taxon>Malpighiales</taxon>
        <taxon>Rhizophoraceae</taxon>
        <taxon>Rhizophora</taxon>
    </lineage>
</organism>
<dbReference type="EMBL" id="GGEC01057363">
    <property type="protein sequence ID" value="MBX37847.1"/>
    <property type="molecule type" value="Transcribed_RNA"/>
</dbReference>
<proteinExistence type="predicted"/>
<sequence length="30" mass="3533">MLCLLNFWETMCCFLLKFFSDNAKSDALVE</sequence>